<evidence type="ECO:0000313" key="3">
    <source>
        <dbReference type="Proteomes" id="UP000811246"/>
    </source>
</evidence>
<feature type="region of interest" description="Disordered" evidence="1">
    <location>
        <begin position="93"/>
        <end position="135"/>
    </location>
</feature>
<dbReference type="EMBL" id="CM031839">
    <property type="protein sequence ID" value="KAG6675963.1"/>
    <property type="molecule type" value="Genomic_DNA"/>
</dbReference>
<accession>A0A922AD85</accession>
<organism evidence="2 3">
    <name type="scientific">Carya illinoinensis</name>
    <name type="common">Pecan</name>
    <dbReference type="NCBI Taxonomy" id="32201"/>
    <lineage>
        <taxon>Eukaryota</taxon>
        <taxon>Viridiplantae</taxon>
        <taxon>Streptophyta</taxon>
        <taxon>Embryophyta</taxon>
        <taxon>Tracheophyta</taxon>
        <taxon>Spermatophyta</taxon>
        <taxon>Magnoliopsida</taxon>
        <taxon>eudicotyledons</taxon>
        <taxon>Gunneridae</taxon>
        <taxon>Pentapetalae</taxon>
        <taxon>rosids</taxon>
        <taxon>fabids</taxon>
        <taxon>Fagales</taxon>
        <taxon>Juglandaceae</taxon>
        <taxon>Carya</taxon>
    </lineage>
</organism>
<comment type="caution">
    <text evidence="2">The sequence shown here is derived from an EMBL/GenBank/DDBJ whole genome shotgun (WGS) entry which is preliminary data.</text>
</comment>
<dbReference type="AlphaFoldDB" id="A0A922AD85"/>
<protein>
    <submittedName>
        <fullName evidence="2">Uncharacterized protein</fullName>
    </submittedName>
</protein>
<feature type="compositionally biased region" description="Basic and acidic residues" evidence="1">
    <location>
        <begin position="121"/>
        <end position="135"/>
    </location>
</feature>
<reference evidence="2" key="1">
    <citation type="submission" date="2021-01" db="EMBL/GenBank/DDBJ databases">
        <authorList>
            <person name="Lovell J.T."/>
            <person name="Bentley N."/>
            <person name="Bhattarai G."/>
            <person name="Jenkins J.W."/>
            <person name="Sreedasyam A."/>
            <person name="Alarcon Y."/>
            <person name="Bock C."/>
            <person name="Boston L."/>
            <person name="Carlson J."/>
            <person name="Cervantes K."/>
            <person name="Clermont K."/>
            <person name="Krom N."/>
            <person name="Kubenka K."/>
            <person name="Mamidi S."/>
            <person name="Mattison C."/>
            <person name="Monteros M."/>
            <person name="Pisani C."/>
            <person name="Plott C."/>
            <person name="Rajasekar S."/>
            <person name="Rhein H.S."/>
            <person name="Rohla C."/>
            <person name="Song M."/>
            <person name="Hilaire R.S."/>
            <person name="Shu S."/>
            <person name="Wells L."/>
            <person name="Wang X."/>
            <person name="Webber J."/>
            <person name="Heerema R.J."/>
            <person name="Klein P."/>
            <person name="Conner P."/>
            <person name="Grauke L."/>
            <person name="Grimwood J."/>
            <person name="Schmutz J."/>
            <person name="Randall J.J."/>
        </authorList>
    </citation>
    <scope>NUCLEOTIDE SEQUENCE</scope>
    <source>
        <tissue evidence="2">Leaf</tissue>
    </source>
</reference>
<evidence type="ECO:0000313" key="2">
    <source>
        <dbReference type="EMBL" id="KAG6675963.1"/>
    </source>
</evidence>
<proteinExistence type="predicted"/>
<name>A0A922AD85_CARIL</name>
<evidence type="ECO:0000256" key="1">
    <source>
        <dbReference type="SAM" id="MobiDB-lite"/>
    </source>
</evidence>
<dbReference type="Proteomes" id="UP000811246">
    <property type="component" value="Chromosome 15"/>
</dbReference>
<sequence length="151" mass="16562">MVRPVDPAAEEMLPRARLEDLIPTLLIRSQARTKGLGGKTRSLEAKLGIPRAILRGPKIVDDGKSVRPSSSHSSQGPEVDFYFAFSERLSQQTPLSGSQGLDEGETHRVVGEGLLKQGGRVPEREEQVPKQAERDLEYEEIVGSGLFTKDV</sequence>
<gene>
    <name evidence="2" type="ORF">I3842_15G130500</name>
</gene>